<dbReference type="EMBL" id="PENI01000021">
    <property type="protein sequence ID" value="RMB82673.1"/>
    <property type="molecule type" value="Genomic_DNA"/>
</dbReference>
<evidence type="ECO:0000256" key="12">
    <source>
        <dbReference type="PIRSR" id="PIRSR006816-2"/>
    </source>
</evidence>
<keyword evidence="5 12" id="KW-0479">Metal-binding</keyword>
<keyword evidence="8 12" id="KW-0408">Iron</keyword>
<dbReference type="SUPFAM" id="SSF63380">
    <property type="entry name" value="Riboflavin synthase domain-like"/>
    <property type="match status" value="1"/>
</dbReference>
<evidence type="ECO:0000256" key="7">
    <source>
        <dbReference type="ARBA" id="ARBA00022982"/>
    </source>
</evidence>
<keyword evidence="2" id="KW-0813">Transport</keyword>
<feature type="binding site" evidence="12">
    <location>
        <position position="228"/>
    </location>
    <ligand>
        <name>[2Fe-2S] cluster</name>
        <dbReference type="ChEBI" id="CHEBI:190135"/>
    </ligand>
</feature>
<accession>A0A3M0I7C1</accession>
<evidence type="ECO:0000256" key="10">
    <source>
        <dbReference type="ARBA" id="ARBA00034078"/>
    </source>
</evidence>
<dbReference type="InterPro" id="IPR017938">
    <property type="entry name" value="Riboflavin_synthase-like_b-brl"/>
</dbReference>
<evidence type="ECO:0000256" key="11">
    <source>
        <dbReference type="PIRSR" id="PIRSR006816-1"/>
    </source>
</evidence>
<protein>
    <recommendedName>
        <fullName evidence="13">Dihydroorotate dehydrogenase electron transfer subunit iron-sulphur cluster binding domain-containing protein</fullName>
    </recommendedName>
</protein>
<dbReference type="AlphaFoldDB" id="A0A3M0I7C1"/>
<evidence type="ECO:0000256" key="5">
    <source>
        <dbReference type="ARBA" id="ARBA00022723"/>
    </source>
</evidence>
<feature type="binding site" evidence="12">
    <location>
        <position position="233"/>
    </location>
    <ligand>
        <name>[2Fe-2S] cluster</name>
        <dbReference type="ChEBI" id="CHEBI:190135"/>
    </ligand>
</feature>
<comment type="cofactor">
    <cofactor evidence="12">
        <name>[2Fe-2S] cluster</name>
        <dbReference type="ChEBI" id="CHEBI:190135"/>
    </cofactor>
    <text evidence="12">Binds 1 [2Fe-2S] cluster per subunit.</text>
</comment>
<dbReference type="GO" id="GO:0050660">
    <property type="term" value="F:flavin adenine dinucleotide binding"/>
    <property type="evidence" value="ECO:0007669"/>
    <property type="project" value="InterPro"/>
</dbReference>
<dbReference type="Gene3D" id="2.10.240.10">
    <property type="entry name" value="Dihydroorotate dehydrogenase, electron transfer subunit"/>
    <property type="match status" value="1"/>
</dbReference>
<dbReference type="InterPro" id="IPR039261">
    <property type="entry name" value="FNR_nucleotide-bd"/>
</dbReference>
<keyword evidence="7" id="KW-0249">Electron transport</keyword>
<sequence>MTRPRHQGPAREDGTVLLRTDFDHYTSIEVAAPRIARLIQPGQFVSVPAPPGFGPPGRWMLSPAAVRRDSGDASGLRLVARRSDNGPGALGQLHSGDLLALIGPLGSPFQLPAVAGITSIIGVDHGAAAALFVADSLREAGGPHQTHLFVPAPVDKHAAVWWDPVPRAAVSVEATPEPQRWTTRVARLAARAGQVVIIAPTPLARTAYEVCRARQVPCWVLLEPFMACGIGLCLTCAVPVAPGNTYARGCVDGPVFPGDQIAWQHLSPAGRPT</sequence>
<dbReference type="InterPro" id="IPR050353">
    <property type="entry name" value="PyrK_electron_transfer"/>
</dbReference>
<dbReference type="InterPro" id="IPR019480">
    <property type="entry name" value="Dihydroorotate_DH_Fe-S-bd"/>
</dbReference>
<evidence type="ECO:0000313" key="15">
    <source>
        <dbReference type="Proteomes" id="UP000270471"/>
    </source>
</evidence>
<comment type="caution">
    <text evidence="14">The sequence shown here is derived from an EMBL/GenBank/DDBJ whole genome shotgun (WGS) entry which is preliminary data.</text>
</comment>
<keyword evidence="9 12" id="KW-0411">Iron-sulfur</keyword>
<organism evidence="14 15">
    <name type="scientific">Streptomyces shenzhenensis</name>
    <dbReference type="NCBI Taxonomy" id="943815"/>
    <lineage>
        <taxon>Bacteria</taxon>
        <taxon>Bacillati</taxon>
        <taxon>Actinomycetota</taxon>
        <taxon>Actinomycetes</taxon>
        <taxon>Kitasatosporales</taxon>
        <taxon>Streptomycetaceae</taxon>
        <taxon>Streptomyces</taxon>
    </lineage>
</organism>
<evidence type="ECO:0000256" key="2">
    <source>
        <dbReference type="ARBA" id="ARBA00022448"/>
    </source>
</evidence>
<evidence type="ECO:0000256" key="4">
    <source>
        <dbReference type="ARBA" id="ARBA00022714"/>
    </source>
</evidence>
<keyword evidence="3 11" id="KW-0285">Flavoprotein</keyword>
<evidence type="ECO:0000256" key="9">
    <source>
        <dbReference type="ARBA" id="ARBA00023014"/>
    </source>
</evidence>
<dbReference type="GO" id="GO:0051537">
    <property type="term" value="F:2 iron, 2 sulfur cluster binding"/>
    <property type="evidence" value="ECO:0007669"/>
    <property type="project" value="UniProtKB-KW"/>
</dbReference>
<dbReference type="PANTHER" id="PTHR43513:SF3">
    <property type="entry name" value="DIHYDROOROTATE DEHYDROGENASE B (NAD(+)), ELECTRON TRANSFER SUBUNIT-RELATED"/>
    <property type="match status" value="1"/>
</dbReference>
<dbReference type="SUPFAM" id="SSF52343">
    <property type="entry name" value="Ferredoxin reductase-like, C-terminal NADP-linked domain"/>
    <property type="match status" value="1"/>
</dbReference>
<dbReference type="GO" id="GO:0006221">
    <property type="term" value="P:pyrimidine nucleotide biosynthetic process"/>
    <property type="evidence" value="ECO:0007669"/>
    <property type="project" value="InterPro"/>
</dbReference>
<proteinExistence type="inferred from homology"/>
<evidence type="ECO:0000256" key="1">
    <source>
        <dbReference type="ARBA" id="ARBA00006422"/>
    </source>
</evidence>
<comment type="cofactor">
    <cofactor evidence="11">
        <name>FAD</name>
        <dbReference type="ChEBI" id="CHEBI:57692"/>
    </cofactor>
    <text evidence="11">Binds 1 FAD per subunit.</text>
</comment>
<dbReference type="InterPro" id="IPR037117">
    <property type="entry name" value="Dihydroorotate_DH_ele_sf"/>
</dbReference>
<feature type="binding site" evidence="11">
    <location>
        <begin position="79"/>
        <end position="81"/>
    </location>
    <ligand>
        <name>FAD</name>
        <dbReference type="ChEBI" id="CHEBI:57692"/>
    </ligand>
</feature>
<feature type="domain" description="Dihydroorotate dehydrogenase electron transfer subunit iron-sulphur cluster binding" evidence="13">
    <location>
        <begin position="223"/>
        <end position="261"/>
    </location>
</feature>
<evidence type="ECO:0000313" key="14">
    <source>
        <dbReference type="EMBL" id="RMB82673.1"/>
    </source>
</evidence>
<comment type="similarity">
    <text evidence="1">Belongs to the PyrK family.</text>
</comment>
<dbReference type="Gene3D" id="2.40.30.10">
    <property type="entry name" value="Translation factors"/>
    <property type="match status" value="1"/>
</dbReference>
<dbReference type="InterPro" id="IPR012165">
    <property type="entry name" value="Cyt_c3_hydrogenase_gsu"/>
</dbReference>
<dbReference type="OrthoDB" id="9796486at2"/>
<evidence type="ECO:0000259" key="13">
    <source>
        <dbReference type="Pfam" id="PF10418"/>
    </source>
</evidence>
<feature type="binding site" evidence="12">
    <location>
        <position position="236"/>
    </location>
    <ligand>
        <name>[2Fe-2S] cluster</name>
        <dbReference type="ChEBI" id="CHEBI:190135"/>
    </ligand>
</feature>
<dbReference type="GO" id="GO:0046872">
    <property type="term" value="F:metal ion binding"/>
    <property type="evidence" value="ECO:0007669"/>
    <property type="project" value="UniProtKB-KW"/>
</dbReference>
<evidence type="ECO:0000256" key="3">
    <source>
        <dbReference type="ARBA" id="ARBA00022630"/>
    </source>
</evidence>
<dbReference type="PIRSF" id="PIRSF006816">
    <property type="entry name" value="Cyc3_hyd_g"/>
    <property type="match status" value="1"/>
</dbReference>
<name>A0A3M0I7C1_9ACTN</name>
<feature type="binding site" evidence="12">
    <location>
        <position position="250"/>
    </location>
    <ligand>
        <name>[2Fe-2S] cluster</name>
        <dbReference type="ChEBI" id="CHEBI:190135"/>
    </ligand>
</feature>
<dbReference type="Pfam" id="PF10418">
    <property type="entry name" value="DHODB_Fe-S_bind"/>
    <property type="match status" value="1"/>
</dbReference>
<reference evidence="14 15" key="1">
    <citation type="submission" date="2017-11" db="EMBL/GenBank/DDBJ databases">
        <title>Draft genome of actinobacteria isolated from guarana (Paullinia cupana (Mart.) Ducke.</title>
        <authorList>
            <person name="Siqueira K.A."/>
            <person name="Liotti R.G."/>
            <person name="Mendes T.A.O."/>
            <person name="Soares M.A."/>
        </authorList>
    </citation>
    <scope>NUCLEOTIDE SEQUENCE [LARGE SCALE GENOMIC DNA]</scope>
    <source>
        <strain evidence="14 15">193</strain>
    </source>
</reference>
<dbReference type="Proteomes" id="UP000270471">
    <property type="component" value="Unassembled WGS sequence"/>
</dbReference>
<evidence type="ECO:0000256" key="6">
    <source>
        <dbReference type="ARBA" id="ARBA00022827"/>
    </source>
</evidence>
<dbReference type="PANTHER" id="PTHR43513">
    <property type="entry name" value="DIHYDROOROTATE DEHYDROGENASE B (NAD(+)), ELECTRON TRANSFER SUBUNIT"/>
    <property type="match status" value="1"/>
</dbReference>
<keyword evidence="4 12" id="KW-0001">2Fe-2S</keyword>
<keyword evidence="6 11" id="KW-0274">FAD</keyword>
<comment type="cofactor">
    <cofactor evidence="10">
        <name>[2Fe-2S] cluster</name>
        <dbReference type="ChEBI" id="CHEBI:190135"/>
    </cofactor>
</comment>
<keyword evidence="15" id="KW-1185">Reference proteome</keyword>
<evidence type="ECO:0000256" key="8">
    <source>
        <dbReference type="ARBA" id="ARBA00023004"/>
    </source>
</evidence>
<gene>
    <name evidence="14" type="ORF">CTZ28_28415</name>
</gene>
<dbReference type="RefSeq" id="WP_121892588.1">
    <property type="nucleotide sequence ID" value="NZ_PENI01000021.1"/>
</dbReference>